<dbReference type="SUPFAM" id="SSF53850">
    <property type="entry name" value="Periplasmic binding protein-like II"/>
    <property type="match status" value="1"/>
</dbReference>
<evidence type="ECO:0000313" key="5">
    <source>
        <dbReference type="Proteomes" id="UP001465153"/>
    </source>
</evidence>
<keyword evidence="5" id="KW-1185">Reference proteome</keyword>
<sequence length="437" mass="48134">MNRIISAVIAAGLAASIPLTHAATKVTIGTVNNGDMVRMQGLTKEFEKAYPDIDLEWVVLEENVLRQRLTTDIATKGGQFDVMTIGMYEAPIWGEKGWLEPMSSVPESYDVDDIFPSVRNGLSVDGTLYALPFYAESSMTYYRTDLFEQAGLEMPEQPTWTQIRSFAKVLHEPEQGQYGICLRGKAGWGENMAFLTTMVNTFGGRWFDENWKPEFTGKEWTSAVNFYVDLLSNYGPPGASSNGFNENLALFSSGKCAMWMDSTVAGSFVTDATQSEVTDKVGFALAPTQITDKGAGWLWSWALAIPDSSNAKEAAKTFIYWATSKEYSELIAQRNGIAAIPPGSRQSTYANQQYMQAAPFAAKTLEAMSLADPNNSTLKPKPYIGVQFAAIPEFQAIATQVGKLMSGALAGSMTVEQALKSSQKITTREMKRARYYR</sequence>
<dbReference type="PANTHER" id="PTHR43649:SF12">
    <property type="entry name" value="DIACETYLCHITOBIOSE BINDING PROTEIN DASA"/>
    <property type="match status" value="1"/>
</dbReference>
<reference evidence="4 5" key="1">
    <citation type="submission" date="2024-04" db="EMBL/GenBank/DDBJ databases">
        <title>Draft genome sequence of Sessilibacter corallicola NBRC 116591.</title>
        <authorList>
            <person name="Miyakawa T."/>
            <person name="Kusuya Y."/>
            <person name="Miura T."/>
        </authorList>
    </citation>
    <scope>NUCLEOTIDE SEQUENCE [LARGE SCALE GENOMIC DNA]</scope>
    <source>
        <strain evidence="4 5">KU-00831-HH</strain>
    </source>
</reference>
<dbReference type="RefSeq" id="WP_353303905.1">
    <property type="nucleotide sequence ID" value="NZ_BAABWN010000011.1"/>
</dbReference>
<dbReference type="CDD" id="cd13585">
    <property type="entry name" value="PBP2_TMBP_like"/>
    <property type="match status" value="1"/>
</dbReference>
<comment type="subcellular location">
    <subcellularLocation>
        <location evidence="1">Periplasm</location>
    </subcellularLocation>
</comment>
<comment type="caution">
    <text evidence="4">The sequence shown here is derived from an EMBL/GenBank/DDBJ whole genome shotgun (WGS) entry which is preliminary data.</text>
</comment>
<dbReference type="InterPro" id="IPR006059">
    <property type="entry name" value="SBP"/>
</dbReference>
<dbReference type="InterPro" id="IPR050490">
    <property type="entry name" value="Bact_solute-bd_prot1"/>
</dbReference>
<comment type="similarity">
    <text evidence="2">Belongs to the bacterial solute-binding protein 1 family.</text>
</comment>
<dbReference type="Gene3D" id="3.40.190.10">
    <property type="entry name" value="Periplasmic binding protein-like II"/>
    <property type="match status" value="2"/>
</dbReference>
<feature type="signal peptide" evidence="3">
    <location>
        <begin position="1"/>
        <end position="22"/>
    </location>
</feature>
<name>A0ABQ0ACK2_9GAMM</name>
<evidence type="ECO:0000256" key="1">
    <source>
        <dbReference type="ARBA" id="ARBA00004418"/>
    </source>
</evidence>
<gene>
    <name evidence="4" type="ORF">NBRC116591_31820</name>
</gene>
<keyword evidence="3" id="KW-0732">Signal</keyword>
<evidence type="ECO:0000313" key="4">
    <source>
        <dbReference type="EMBL" id="GAA6169371.1"/>
    </source>
</evidence>
<proteinExistence type="inferred from homology"/>
<evidence type="ECO:0000256" key="3">
    <source>
        <dbReference type="SAM" id="SignalP"/>
    </source>
</evidence>
<dbReference type="Pfam" id="PF01547">
    <property type="entry name" value="SBP_bac_1"/>
    <property type="match status" value="1"/>
</dbReference>
<dbReference type="PANTHER" id="PTHR43649">
    <property type="entry name" value="ARABINOSE-BINDING PROTEIN-RELATED"/>
    <property type="match status" value="1"/>
</dbReference>
<organism evidence="4 5">
    <name type="scientific">Sessilibacter corallicola</name>
    <dbReference type="NCBI Taxonomy" id="2904075"/>
    <lineage>
        <taxon>Bacteria</taxon>
        <taxon>Pseudomonadati</taxon>
        <taxon>Pseudomonadota</taxon>
        <taxon>Gammaproteobacteria</taxon>
        <taxon>Cellvibrionales</taxon>
        <taxon>Cellvibrionaceae</taxon>
        <taxon>Sessilibacter</taxon>
    </lineage>
</organism>
<feature type="chain" id="PRO_5047162885" evidence="3">
    <location>
        <begin position="23"/>
        <end position="437"/>
    </location>
</feature>
<protein>
    <submittedName>
        <fullName evidence="4">Sugar ABC transporter substrate-binding protein</fullName>
    </submittedName>
</protein>
<evidence type="ECO:0000256" key="2">
    <source>
        <dbReference type="ARBA" id="ARBA00008520"/>
    </source>
</evidence>
<dbReference type="EMBL" id="BAABWN010000011">
    <property type="protein sequence ID" value="GAA6169371.1"/>
    <property type="molecule type" value="Genomic_DNA"/>
</dbReference>
<accession>A0ABQ0ACK2</accession>
<dbReference type="Proteomes" id="UP001465153">
    <property type="component" value="Unassembled WGS sequence"/>
</dbReference>